<sequence>MEGKNTMIKRSTCRNCYLNKGGIICQIKVCCRNHPAEETFK</sequence>
<comment type="caution">
    <text evidence="1">The sequence shown here is derived from an EMBL/GenBank/DDBJ whole genome shotgun (WGS) entry which is preliminary data.</text>
</comment>
<dbReference type="Proteomes" id="UP000002971">
    <property type="component" value="Unassembled WGS sequence"/>
</dbReference>
<evidence type="ECO:0000313" key="1">
    <source>
        <dbReference type="EMBL" id="EGM53047.1"/>
    </source>
</evidence>
<dbReference type="AlphaFoldDB" id="F7QXN9"/>
<organism evidence="1 2">
    <name type="scientific">Ligilactobacillus ruminis SPM0211</name>
    <dbReference type="NCBI Taxonomy" id="1040964"/>
    <lineage>
        <taxon>Bacteria</taxon>
        <taxon>Bacillati</taxon>
        <taxon>Bacillota</taxon>
        <taxon>Bacilli</taxon>
        <taxon>Lactobacillales</taxon>
        <taxon>Lactobacillaceae</taxon>
        <taxon>Ligilactobacillus</taxon>
    </lineage>
</organism>
<evidence type="ECO:0000313" key="2">
    <source>
        <dbReference type="Proteomes" id="UP000002971"/>
    </source>
</evidence>
<protein>
    <submittedName>
        <fullName evidence="1">Uncharacterized protein</fullName>
    </submittedName>
</protein>
<accession>F7QXN9</accession>
<name>F7QXN9_9LACO</name>
<dbReference type="EMBL" id="AFOJ01000002">
    <property type="protein sequence ID" value="EGM53047.1"/>
    <property type="molecule type" value="Genomic_DNA"/>
</dbReference>
<proteinExistence type="predicted"/>
<gene>
    <name evidence="1" type="ORF">LRU_00183</name>
</gene>
<reference evidence="1 2" key="1">
    <citation type="journal article" date="2011" name="J. Bacteriol.">
        <title>Genome Sequence of Lactobacillus ruminis SPM0211, Isolated from a Fecal Sample from a Healthy Korean.</title>
        <authorList>
            <person name="Lee S."/>
            <person name="Cho Y.J."/>
            <person name="Lee A.H."/>
            <person name="Chun J."/>
            <person name="Ha N.J."/>
            <person name="Ko G."/>
        </authorList>
    </citation>
    <scope>NUCLEOTIDE SEQUENCE [LARGE SCALE GENOMIC DNA]</scope>
    <source>
        <strain evidence="1 2">SPM0211</strain>
    </source>
</reference>